<dbReference type="InterPro" id="IPR007741">
    <property type="entry name" value="Ribosomal_mL43/mS25/NADH_DH"/>
</dbReference>
<feature type="domain" description="Ribosomal protein/NADH dehydrogenase" evidence="10">
    <location>
        <begin position="17"/>
        <end position="88"/>
    </location>
</feature>
<protein>
    <submittedName>
        <fullName evidence="11">NADH dehydrogenase [ubiquinone] 1 alpha subcomplex subunit 2</fullName>
    </submittedName>
</protein>
<dbReference type="AlphaFoldDB" id="A0A1R0GQZ4"/>
<name>A0A1R0GQZ4_9FUNG</name>
<keyword evidence="7" id="KW-0249">Electron transport</keyword>
<evidence type="ECO:0000256" key="7">
    <source>
        <dbReference type="ARBA" id="ARBA00022982"/>
    </source>
</evidence>
<evidence type="ECO:0000259" key="10">
    <source>
        <dbReference type="SMART" id="SM00916"/>
    </source>
</evidence>
<dbReference type="SUPFAM" id="SSF52833">
    <property type="entry name" value="Thioredoxin-like"/>
    <property type="match status" value="1"/>
</dbReference>
<evidence type="ECO:0000256" key="4">
    <source>
        <dbReference type="ARBA" id="ARBA00022448"/>
    </source>
</evidence>
<dbReference type="PANTHER" id="PTHR12878:SF0">
    <property type="entry name" value="NADH DEHYDROGENASE [UBIQUINONE] 1 ALPHA SUBCOMPLEX SUBUNIT 2"/>
    <property type="match status" value="1"/>
</dbReference>
<comment type="function">
    <text evidence="1">Accessory subunit of the mitochondrial membrane respiratory chain NADH dehydrogenase (Complex I), that is believed not to be involved in catalysis. Complex I functions in the transfer of electrons from NADH to the respiratory chain. The immediate electron acceptor for the enzyme is believed to be ubiquinone.</text>
</comment>
<proteinExistence type="inferred from homology"/>
<evidence type="ECO:0000256" key="6">
    <source>
        <dbReference type="ARBA" id="ARBA00022792"/>
    </source>
</evidence>
<keyword evidence="11" id="KW-0830">Ubiquinone</keyword>
<dbReference type="Proteomes" id="UP000187455">
    <property type="component" value="Unassembled WGS sequence"/>
</dbReference>
<comment type="subcellular location">
    <subcellularLocation>
        <location evidence="2">Mitochondrion inner membrane</location>
        <topology evidence="2">Peripheral membrane protein</topology>
        <orientation evidence="2">Matrix side</orientation>
    </subcellularLocation>
</comment>
<dbReference type="SMART" id="SM00916">
    <property type="entry name" value="L51_S25_CI-B8"/>
    <property type="match status" value="1"/>
</dbReference>
<dbReference type="PIRSF" id="PIRSF005822">
    <property type="entry name" value="NDUA2"/>
    <property type="match status" value="1"/>
</dbReference>
<dbReference type="GO" id="GO:0005743">
    <property type="term" value="C:mitochondrial inner membrane"/>
    <property type="evidence" value="ECO:0007669"/>
    <property type="project" value="UniProtKB-SubCell"/>
</dbReference>
<dbReference type="InterPro" id="IPR036249">
    <property type="entry name" value="Thioredoxin-like_sf"/>
</dbReference>
<reference evidence="11 12" key="1">
    <citation type="journal article" date="2016" name="Mol. Biol. Evol.">
        <title>Genome-Wide Survey of Gut Fungi (Harpellales) Reveals the First Horizontally Transferred Ubiquitin Gene from a Mosquito Host.</title>
        <authorList>
            <person name="Wang Y."/>
            <person name="White M.M."/>
            <person name="Kvist S."/>
            <person name="Moncalvo J.M."/>
        </authorList>
    </citation>
    <scope>NUCLEOTIDE SEQUENCE [LARGE SCALE GENOMIC DNA]</scope>
    <source>
        <strain evidence="11 12">ALG-7-W6</strain>
    </source>
</reference>
<keyword evidence="12" id="KW-1185">Reference proteome</keyword>
<dbReference type="OrthoDB" id="10250268at2759"/>
<evidence type="ECO:0000256" key="3">
    <source>
        <dbReference type="ARBA" id="ARBA00008939"/>
    </source>
</evidence>
<evidence type="ECO:0000313" key="12">
    <source>
        <dbReference type="Proteomes" id="UP000187455"/>
    </source>
</evidence>
<dbReference type="InterPro" id="IPR016464">
    <property type="entry name" value="NADH_Ub_cplx-1_asu_su-2"/>
</dbReference>
<accession>A0A1R0GQZ4</accession>
<keyword evidence="8" id="KW-0496">Mitochondrion</keyword>
<evidence type="ECO:0000256" key="8">
    <source>
        <dbReference type="ARBA" id="ARBA00023128"/>
    </source>
</evidence>
<dbReference type="PANTHER" id="PTHR12878">
    <property type="entry name" value="NADH-UBIQUINONE OXIDOREDUCTASE B8 SUBUNIT"/>
    <property type="match status" value="1"/>
</dbReference>
<comment type="similarity">
    <text evidence="3">Belongs to the complex I NDUFA2 subunit family.</text>
</comment>
<dbReference type="EMBL" id="LSSL01004643">
    <property type="protein sequence ID" value="OLY79304.1"/>
    <property type="molecule type" value="Genomic_DNA"/>
</dbReference>
<keyword evidence="5" id="KW-0679">Respiratory chain</keyword>
<evidence type="ECO:0000256" key="9">
    <source>
        <dbReference type="ARBA" id="ARBA00023136"/>
    </source>
</evidence>
<dbReference type="Gene3D" id="3.40.30.10">
    <property type="entry name" value="Glutaredoxin"/>
    <property type="match status" value="1"/>
</dbReference>
<evidence type="ECO:0000256" key="1">
    <source>
        <dbReference type="ARBA" id="ARBA00003195"/>
    </source>
</evidence>
<evidence type="ECO:0000313" key="11">
    <source>
        <dbReference type="EMBL" id="OLY79304.1"/>
    </source>
</evidence>
<gene>
    <name evidence="11" type="ORF">AYI68_g6630</name>
</gene>
<comment type="caution">
    <text evidence="11">The sequence shown here is derived from an EMBL/GenBank/DDBJ whole genome shotgun (WGS) entry which is preliminary data.</text>
</comment>
<dbReference type="STRING" id="133383.A0A1R0GQZ4"/>
<evidence type="ECO:0000256" key="5">
    <source>
        <dbReference type="ARBA" id="ARBA00022660"/>
    </source>
</evidence>
<keyword evidence="4" id="KW-0813">Transport</keyword>
<evidence type="ECO:0000256" key="2">
    <source>
        <dbReference type="ARBA" id="ARBA00004443"/>
    </source>
</evidence>
<sequence>MNTVSKGLREIRVHFSPSSPASKGLRSFVLNKYASFKSSNPGLPVMVREAHNVESRIIARFEKGVEKKVNVDNLPEDEISKLFKTLVQ</sequence>
<organism evidence="11 12">
    <name type="scientific">Smittium mucronatum</name>
    <dbReference type="NCBI Taxonomy" id="133383"/>
    <lineage>
        <taxon>Eukaryota</taxon>
        <taxon>Fungi</taxon>
        <taxon>Fungi incertae sedis</taxon>
        <taxon>Zoopagomycota</taxon>
        <taxon>Kickxellomycotina</taxon>
        <taxon>Harpellomycetes</taxon>
        <taxon>Harpellales</taxon>
        <taxon>Legeriomycetaceae</taxon>
        <taxon>Smittium</taxon>
    </lineage>
</organism>
<keyword evidence="9" id="KW-0472">Membrane</keyword>
<keyword evidence="6" id="KW-0999">Mitochondrion inner membrane</keyword>
<dbReference type="Pfam" id="PF05047">
    <property type="entry name" value="L51_S25_CI-B8"/>
    <property type="match status" value="1"/>
</dbReference>